<keyword evidence="2" id="KW-0472">Membrane</keyword>
<dbReference type="AlphaFoldDB" id="A0A840QNZ2"/>
<evidence type="ECO:0000313" key="4">
    <source>
        <dbReference type="Proteomes" id="UP000551878"/>
    </source>
</evidence>
<keyword evidence="4" id="KW-1185">Reference proteome</keyword>
<evidence type="ECO:0000256" key="1">
    <source>
        <dbReference type="SAM" id="MobiDB-lite"/>
    </source>
</evidence>
<accession>A0A840QNZ2</accession>
<feature type="region of interest" description="Disordered" evidence="1">
    <location>
        <begin position="66"/>
        <end position="108"/>
    </location>
</feature>
<comment type="caution">
    <text evidence="3">The sequence shown here is derived from an EMBL/GenBank/DDBJ whole genome shotgun (WGS) entry which is preliminary data.</text>
</comment>
<protein>
    <submittedName>
        <fullName evidence="3">Uncharacterized protein</fullName>
    </submittedName>
</protein>
<dbReference type="RefSeq" id="WP_184663529.1">
    <property type="nucleotide sequence ID" value="NZ_JACHHB010000004.1"/>
</dbReference>
<dbReference type="NCBIfam" id="NF041554">
    <property type="entry name" value="SA1362_fam"/>
    <property type="match status" value="1"/>
</dbReference>
<keyword evidence="2" id="KW-0812">Transmembrane</keyword>
<dbReference type="Proteomes" id="UP000551878">
    <property type="component" value="Unassembled WGS sequence"/>
</dbReference>
<proteinExistence type="predicted"/>
<organism evidence="3 4">
    <name type="scientific">Texcoconibacillus texcoconensis</name>
    <dbReference type="NCBI Taxonomy" id="1095777"/>
    <lineage>
        <taxon>Bacteria</taxon>
        <taxon>Bacillati</taxon>
        <taxon>Bacillota</taxon>
        <taxon>Bacilli</taxon>
        <taxon>Bacillales</taxon>
        <taxon>Bacillaceae</taxon>
        <taxon>Texcoconibacillus</taxon>
    </lineage>
</organism>
<dbReference type="InterPro" id="IPR048110">
    <property type="entry name" value="SA1362/YqhP-like"/>
</dbReference>
<feature type="compositionally biased region" description="Basic residues" evidence="1">
    <location>
        <begin position="74"/>
        <end position="84"/>
    </location>
</feature>
<feature type="transmembrane region" description="Helical" evidence="2">
    <location>
        <begin position="32"/>
        <end position="50"/>
    </location>
</feature>
<dbReference type="EMBL" id="JACHHB010000004">
    <property type="protein sequence ID" value="MBB5173089.1"/>
    <property type="molecule type" value="Genomic_DNA"/>
</dbReference>
<feature type="compositionally biased region" description="Basic residues" evidence="1">
    <location>
        <begin position="93"/>
        <end position="107"/>
    </location>
</feature>
<keyword evidence="2" id="KW-1133">Transmembrane helix</keyword>
<sequence>MFRHSIHPMILIIFALAIIGLGYRLFTEPGRFLLSLLTTVAIAGVIIWVFKRFVIPKMSGGYQTQYQPVTSRPPRSHYGKKASKTNKAAFWKKDKKNQQKRTTRPLVKKQSDVQLKVIEGKKNKKKNRALF</sequence>
<feature type="transmembrane region" description="Helical" evidence="2">
    <location>
        <begin position="7"/>
        <end position="26"/>
    </location>
</feature>
<gene>
    <name evidence="3" type="ORF">HNQ41_001252</name>
</gene>
<reference evidence="3 4" key="1">
    <citation type="submission" date="2020-08" db="EMBL/GenBank/DDBJ databases">
        <title>Genomic Encyclopedia of Type Strains, Phase IV (KMG-IV): sequencing the most valuable type-strain genomes for metagenomic binning, comparative biology and taxonomic classification.</title>
        <authorList>
            <person name="Goeker M."/>
        </authorList>
    </citation>
    <scope>NUCLEOTIDE SEQUENCE [LARGE SCALE GENOMIC DNA]</scope>
    <source>
        <strain evidence="3 4">DSM 24696</strain>
    </source>
</reference>
<evidence type="ECO:0000313" key="3">
    <source>
        <dbReference type="EMBL" id="MBB5173089.1"/>
    </source>
</evidence>
<name>A0A840QNZ2_9BACI</name>
<evidence type="ECO:0000256" key="2">
    <source>
        <dbReference type="SAM" id="Phobius"/>
    </source>
</evidence>